<organism evidence="2">
    <name type="scientific">marine sediment metagenome</name>
    <dbReference type="NCBI Taxonomy" id="412755"/>
    <lineage>
        <taxon>unclassified sequences</taxon>
        <taxon>metagenomes</taxon>
        <taxon>ecological metagenomes</taxon>
    </lineage>
</organism>
<dbReference type="InterPro" id="IPR052024">
    <property type="entry name" value="Methanogen_methyltrans"/>
</dbReference>
<dbReference type="InterPro" id="IPR000257">
    <property type="entry name" value="Uroporphyrinogen_deCOase"/>
</dbReference>
<dbReference type="PANTHER" id="PTHR47099:SF1">
    <property type="entry name" value="METHYLCOBAMIDE:COM METHYLTRANSFERASE MTBA"/>
    <property type="match status" value="1"/>
</dbReference>
<dbReference type="Gene3D" id="3.20.20.210">
    <property type="match status" value="1"/>
</dbReference>
<protein>
    <recommendedName>
        <fullName evidence="1">Uroporphyrinogen decarboxylase (URO-D) domain-containing protein</fullName>
    </recommendedName>
</protein>
<proteinExistence type="predicted"/>
<feature type="non-terminal residue" evidence="2">
    <location>
        <position position="344"/>
    </location>
</feature>
<evidence type="ECO:0000259" key="1">
    <source>
        <dbReference type="Pfam" id="PF01208"/>
    </source>
</evidence>
<accession>A0A0F9FJ04</accession>
<sequence>MTRKERFLAAVRGEQPDRVPMFDFLFQQPMYKTLIGHEPGVYNTKDAVACALALDHDAVWLPFGGFNGFQPEFLDENTYIDEWGTTFRQNDASWPIDAPIDYPIKSRQDLAAYQVPDATLPGRTSALEQFAQTEHDNLALTGGVGGPFTTCWMLMGYERICYALYDDPQMLTDIFRFVNEFNKEAARRSVEAGADAMWISDDLGDSHCGFLKLDHFREYYLPHLVELTEYIDSLGVPALLHCCGQFGDYLPDLAQTKIASIHPLQRTAGMDLRWVKEHYGQRFCIIGNVDSSRTLPFGTPEGVAAEAREAIDIAADMFPLYRYDAVMADNGPLMSPPGPALSTE</sequence>
<dbReference type="EMBL" id="LAZR01021137">
    <property type="protein sequence ID" value="KKL86369.1"/>
    <property type="molecule type" value="Genomic_DNA"/>
</dbReference>
<gene>
    <name evidence="2" type="ORF">LCGC14_1945440</name>
</gene>
<evidence type="ECO:0000313" key="2">
    <source>
        <dbReference type="EMBL" id="KKL86369.1"/>
    </source>
</evidence>
<dbReference type="GO" id="GO:0006779">
    <property type="term" value="P:porphyrin-containing compound biosynthetic process"/>
    <property type="evidence" value="ECO:0007669"/>
    <property type="project" value="InterPro"/>
</dbReference>
<name>A0A0F9FJ04_9ZZZZ</name>
<dbReference type="AlphaFoldDB" id="A0A0F9FJ04"/>
<dbReference type="PANTHER" id="PTHR47099">
    <property type="entry name" value="METHYLCOBAMIDE:COM METHYLTRANSFERASE MTBA"/>
    <property type="match status" value="1"/>
</dbReference>
<dbReference type="GO" id="GO:0004853">
    <property type="term" value="F:uroporphyrinogen decarboxylase activity"/>
    <property type="evidence" value="ECO:0007669"/>
    <property type="project" value="InterPro"/>
</dbReference>
<dbReference type="Pfam" id="PF01208">
    <property type="entry name" value="URO-D"/>
    <property type="match status" value="1"/>
</dbReference>
<dbReference type="SUPFAM" id="SSF51726">
    <property type="entry name" value="UROD/MetE-like"/>
    <property type="match status" value="1"/>
</dbReference>
<dbReference type="InterPro" id="IPR038071">
    <property type="entry name" value="UROD/MetE-like_sf"/>
</dbReference>
<comment type="caution">
    <text evidence="2">The sequence shown here is derived from an EMBL/GenBank/DDBJ whole genome shotgun (WGS) entry which is preliminary data.</text>
</comment>
<reference evidence="2" key="1">
    <citation type="journal article" date="2015" name="Nature">
        <title>Complex archaea that bridge the gap between prokaryotes and eukaryotes.</title>
        <authorList>
            <person name="Spang A."/>
            <person name="Saw J.H."/>
            <person name="Jorgensen S.L."/>
            <person name="Zaremba-Niedzwiedzka K."/>
            <person name="Martijn J."/>
            <person name="Lind A.E."/>
            <person name="van Eijk R."/>
            <person name="Schleper C."/>
            <person name="Guy L."/>
            <person name="Ettema T.J."/>
        </authorList>
    </citation>
    <scope>NUCLEOTIDE SEQUENCE</scope>
</reference>
<feature type="domain" description="Uroporphyrinogen decarboxylase (URO-D)" evidence="1">
    <location>
        <begin position="100"/>
        <end position="313"/>
    </location>
</feature>